<keyword evidence="2" id="KW-1185">Reference proteome</keyword>
<accession>A0ACB8F0L5</accession>
<proteinExistence type="predicted"/>
<sequence>MLGEAASAEANGSLEVLNGSACLAGLLPCANGSEPRSPPRLVDAWLVPLFFALLMVVGLAGNSLVIYVISKHKHMKTATNFYIDLDALGRHRAGWRIPLAPKIII</sequence>
<evidence type="ECO:0000313" key="2">
    <source>
        <dbReference type="Proteomes" id="UP000827872"/>
    </source>
</evidence>
<gene>
    <name evidence="1" type="ORF">K3G42_000896</name>
</gene>
<protein>
    <submittedName>
        <fullName evidence="1">Uncharacterized protein</fullName>
    </submittedName>
</protein>
<reference evidence="1" key="1">
    <citation type="submission" date="2021-08" db="EMBL/GenBank/DDBJ databases">
        <title>The first chromosome-level gecko genome reveals the dynamic sex chromosomes of Neotropical dwarf geckos (Sphaerodactylidae: Sphaerodactylus).</title>
        <authorList>
            <person name="Pinto B.J."/>
            <person name="Keating S.E."/>
            <person name="Gamble T."/>
        </authorList>
    </citation>
    <scope>NUCLEOTIDE SEQUENCE</scope>
    <source>
        <tissue evidence="1">Blood</tissue>
    </source>
</reference>
<dbReference type="Proteomes" id="UP000827872">
    <property type="component" value="Linkage Group LG05"/>
</dbReference>
<comment type="caution">
    <text evidence="1">The sequence shown here is derived from an EMBL/GenBank/DDBJ whole genome shotgun (WGS) entry which is preliminary data.</text>
</comment>
<name>A0ACB8F0L5_9SAUR</name>
<organism evidence="1 2">
    <name type="scientific">Sphaerodactylus townsendi</name>
    <dbReference type="NCBI Taxonomy" id="933632"/>
    <lineage>
        <taxon>Eukaryota</taxon>
        <taxon>Metazoa</taxon>
        <taxon>Chordata</taxon>
        <taxon>Craniata</taxon>
        <taxon>Vertebrata</taxon>
        <taxon>Euteleostomi</taxon>
        <taxon>Lepidosauria</taxon>
        <taxon>Squamata</taxon>
        <taxon>Bifurcata</taxon>
        <taxon>Gekkota</taxon>
        <taxon>Sphaerodactylidae</taxon>
        <taxon>Sphaerodactylus</taxon>
    </lineage>
</organism>
<evidence type="ECO:0000313" key="1">
    <source>
        <dbReference type="EMBL" id="KAH7998808.1"/>
    </source>
</evidence>
<dbReference type="EMBL" id="CM037618">
    <property type="protein sequence ID" value="KAH7998808.1"/>
    <property type="molecule type" value="Genomic_DNA"/>
</dbReference>